<keyword evidence="4" id="KW-0125">Carotenoid biosynthesis</keyword>
<feature type="transmembrane region" description="Helical" evidence="8">
    <location>
        <begin position="110"/>
        <end position="127"/>
    </location>
</feature>
<feature type="transmembrane region" description="Helical" evidence="8">
    <location>
        <begin position="34"/>
        <end position="58"/>
    </location>
</feature>
<keyword evidence="7" id="KW-0413">Isomerase</keyword>
<keyword evidence="6 8" id="KW-0472">Membrane</keyword>
<organism evidence="10 11">
    <name type="scientific">Dyadobacter fermentans (strain ATCC 700827 / DSM 18053 / CIP 107007 / KCTC 52180 / NS114)</name>
    <dbReference type="NCBI Taxonomy" id="471854"/>
    <lineage>
        <taxon>Bacteria</taxon>
        <taxon>Pseudomonadati</taxon>
        <taxon>Bacteroidota</taxon>
        <taxon>Cytophagia</taxon>
        <taxon>Cytophagales</taxon>
        <taxon>Spirosomataceae</taxon>
        <taxon>Dyadobacter</taxon>
    </lineage>
</organism>
<sequence length="245" mass="28494">MNSLYLLVDLGAISVPLLASFHPKIRLDRHWKALWPAIVLAAVPFIIWDSYFTKIGVWGFTPQYLMGVSLFGLPIEEILFFICIPYACMFTYFCFRLWKGPELRVRAEQTVTWIFLGLCIVLGLLGAGRYYTSSTMMWLALFLIYLKWQAKPRWLGLFYYSHQFLLIPFFIVNGILTGTGLDKPIVWYNNAENLGVRIFTIPIEDVFYGMLLLLLNALLFEYFLQKSEKAQLPSERMPMREGNQL</sequence>
<dbReference type="GO" id="GO:0016117">
    <property type="term" value="P:carotenoid biosynthetic process"/>
    <property type="evidence" value="ECO:0007669"/>
    <property type="project" value="UniProtKB-KW"/>
</dbReference>
<reference evidence="10 11" key="1">
    <citation type="journal article" date="2009" name="Stand. Genomic Sci.">
        <title>Complete genome sequence of Dyadobacter fermentans type strain (NS114).</title>
        <authorList>
            <person name="Lang E."/>
            <person name="Lapidus A."/>
            <person name="Chertkov O."/>
            <person name="Brettin T."/>
            <person name="Detter J.C."/>
            <person name="Han C."/>
            <person name="Copeland A."/>
            <person name="Glavina Del Rio T."/>
            <person name="Nolan M."/>
            <person name="Chen F."/>
            <person name="Lucas S."/>
            <person name="Tice H."/>
            <person name="Cheng J.F."/>
            <person name="Land M."/>
            <person name="Hauser L."/>
            <person name="Chang Y.J."/>
            <person name="Jeffries C.D."/>
            <person name="Kopitz M."/>
            <person name="Bruce D."/>
            <person name="Goodwin L."/>
            <person name="Pitluck S."/>
            <person name="Ovchinnikova G."/>
            <person name="Pati A."/>
            <person name="Ivanova N."/>
            <person name="Mavrommatis K."/>
            <person name="Chen A."/>
            <person name="Palaniappan K."/>
            <person name="Chain P."/>
            <person name="Bristow J."/>
            <person name="Eisen J.A."/>
            <person name="Markowitz V."/>
            <person name="Hugenholtz P."/>
            <person name="Goker M."/>
            <person name="Rohde M."/>
            <person name="Kyrpides N.C."/>
            <person name="Klenk H.P."/>
        </authorList>
    </citation>
    <scope>NUCLEOTIDE SEQUENCE [LARGE SCALE GENOMIC DNA]</scope>
    <source>
        <strain evidence="11">ATCC 700827 / DSM 18053 / CIP 107007 / KCTC 52180 / NS114</strain>
    </source>
</reference>
<dbReference type="Pfam" id="PF18916">
    <property type="entry name" value="Lycopene_cyc"/>
    <property type="match status" value="2"/>
</dbReference>
<comment type="subcellular location">
    <subcellularLocation>
        <location evidence="1">Membrane</location>
        <topology evidence="1">Multi-pass membrane protein</topology>
    </subcellularLocation>
</comment>
<dbReference type="HOGENOM" id="CLU_083013_0_0_10"/>
<accession>C6VXB4</accession>
<feature type="transmembrane region" description="Helical" evidence="8">
    <location>
        <begin position="157"/>
        <end position="176"/>
    </location>
</feature>
<keyword evidence="5 8" id="KW-1133">Transmembrane helix</keyword>
<feature type="domain" description="Lycopene cyclase" evidence="9">
    <location>
        <begin position="2"/>
        <end position="95"/>
    </location>
</feature>
<dbReference type="RefSeq" id="WP_015811509.1">
    <property type="nucleotide sequence ID" value="NC_013037.1"/>
</dbReference>
<feature type="transmembrane region" description="Helical" evidence="8">
    <location>
        <begin position="6"/>
        <end position="22"/>
    </location>
</feature>
<evidence type="ECO:0000313" key="11">
    <source>
        <dbReference type="Proteomes" id="UP000002011"/>
    </source>
</evidence>
<feature type="transmembrane region" description="Helical" evidence="8">
    <location>
        <begin position="206"/>
        <end position="224"/>
    </location>
</feature>
<feature type="domain" description="Lycopene cyclase" evidence="9">
    <location>
        <begin position="129"/>
        <end position="223"/>
    </location>
</feature>
<dbReference type="GO" id="GO:0045436">
    <property type="term" value="F:lycopene beta cyclase activity"/>
    <property type="evidence" value="ECO:0007669"/>
    <property type="project" value="UniProtKB-ARBA"/>
</dbReference>
<protein>
    <submittedName>
        <fullName evidence="10">Lycopene cyclase domain protein</fullName>
    </submittedName>
</protein>
<evidence type="ECO:0000256" key="7">
    <source>
        <dbReference type="ARBA" id="ARBA00023235"/>
    </source>
</evidence>
<gene>
    <name evidence="10" type="ordered locus">Dfer_2034</name>
</gene>
<dbReference type="NCBIfam" id="TIGR03462">
    <property type="entry name" value="CarR_dom_SF"/>
    <property type="match status" value="2"/>
</dbReference>
<keyword evidence="3 8" id="KW-0812">Transmembrane</keyword>
<feature type="transmembrane region" description="Helical" evidence="8">
    <location>
        <begin position="78"/>
        <end position="98"/>
    </location>
</feature>
<evidence type="ECO:0000256" key="1">
    <source>
        <dbReference type="ARBA" id="ARBA00004141"/>
    </source>
</evidence>
<dbReference type="OrthoDB" id="5195186at2"/>
<dbReference type="eggNOG" id="ENOG502ZZTD">
    <property type="taxonomic scope" value="Bacteria"/>
</dbReference>
<evidence type="ECO:0000256" key="6">
    <source>
        <dbReference type="ARBA" id="ARBA00023136"/>
    </source>
</evidence>
<dbReference type="GO" id="GO:0016872">
    <property type="term" value="F:intramolecular lyase activity"/>
    <property type="evidence" value="ECO:0007669"/>
    <property type="project" value="InterPro"/>
</dbReference>
<evidence type="ECO:0000256" key="5">
    <source>
        <dbReference type="ARBA" id="ARBA00022989"/>
    </source>
</evidence>
<evidence type="ECO:0000256" key="3">
    <source>
        <dbReference type="ARBA" id="ARBA00022692"/>
    </source>
</evidence>
<proteinExistence type="predicted"/>
<dbReference type="STRING" id="471854.Dfer_2034"/>
<dbReference type="InterPro" id="IPR017825">
    <property type="entry name" value="Lycopene_cyclase_dom"/>
</dbReference>
<evidence type="ECO:0000313" key="10">
    <source>
        <dbReference type="EMBL" id="ACT93257.1"/>
    </source>
</evidence>
<comment type="pathway">
    <text evidence="2">Carotenoid biosynthesis.</text>
</comment>
<keyword evidence="11" id="KW-1185">Reference proteome</keyword>
<dbReference type="AlphaFoldDB" id="C6VXB4"/>
<dbReference type="GO" id="GO:0016020">
    <property type="term" value="C:membrane"/>
    <property type="evidence" value="ECO:0007669"/>
    <property type="project" value="UniProtKB-SubCell"/>
</dbReference>
<evidence type="ECO:0000256" key="2">
    <source>
        <dbReference type="ARBA" id="ARBA00004829"/>
    </source>
</evidence>
<dbReference type="EMBL" id="CP001619">
    <property type="protein sequence ID" value="ACT93257.1"/>
    <property type="molecule type" value="Genomic_DNA"/>
</dbReference>
<dbReference type="Proteomes" id="UP000002011">
    <property type="component" value="Chromosome"/>
</dbReference>
<name>C6VXB4_DYAFD</name>
<evidence type="ECO:0000256" key="4">
    <source>
        <dbReference type="ARBA" id="ARBA00022746"/>
    </source>
</evidence>
<evidence type="ECO:0000256" key="8">
    <source>
        <dbReference type="SAM" id="Phobius"/>
    </source>
</evidence>
<dbReference type="KEGG" id="dfe:Dfer_2034"/>
<evidence type="ECO:0000259" key="9">
    <source>
        <dbReference type="Pfam" id="PF18916"/>
    </source>
</evidence>